<evidence type="ECO:0000313" key="13">
    <source>
        <dbReference type="EMBL" id="KAK9785106.1"/>
    </source>
</evidence>
<evidence type="ECO:0000256" key="5">
    <source>
        <dbReference type="ARBA" id="ARBA00022679"/>
    </source>
</evidence>
<feature type="transmembrane region" description="Helical" evidence="12">
    <location>
        <begin position="263"/>
        <end position="282"/>
    </location>
</feature>
<keyword evidence="5" id="KW-0808">Transferase</keyword>
<dbReference type="GO" id="GO:0005789">
    <property type="term" value="C:endoplasmic reticulum membrane"/>
    <property type="evidence" value="ECO:0007669"/>
    <property type="project" value="UniProtKB-SubCell"/>
</dbReference>
<keyword evidence="8 12" id="KW-1133">Transmembrane helix</keyword>
<feature type="transmembrane region" description="Helical" evidence="12">
    <location>
        <begin position="20"/>
        <end position="40"/>
    </location>
</feature>
<dbReference type="PANTHER" id="PTHR12646">
    <property type="entry name" value="NOT56 - RELATED"/>
    <property type="match status" value="1"/>
</dbReference>
<accession>A0AAW1NNC0</accession>
<feature type="transmembrane region" description="Helical" evidence="12">
    <location>
        <begin position="174"/>
        <end position="200"/>
    </location>
</feature>
<dbReference type="Proteomes" id="UP001465755">
    <property type="component" value="Unassembled WGS sequence"/>
</dbReference>
<dbReference type="Pfam" id="PF05208">
    <property type="entry name" value="ALG3"/>
    <property type="match status" value="1"/>
</dbReference>
<dbReference type="EMBL" id="JALJOQ010000317">
    <property type="protein sequence ID" value="KAK9785106.1"/>
    <property type="molecule type" value="Genomic_DNA"/>
</dbReference>
<gene>
    <name evidence="13" type="ORF">WJX73_007563</name>
</gene>
<dbReference type="PANTHER" id="PTHR12646:SF0">
    <property type="entry name" value="DOL-P-MAN:MAN(5)GLCNAC(2)-PP-DOL ALPHA-1,3-MANNOSYLTRANSFERASE"/>
    <property type="match status" value="1"/>
</dbReference>
<evidence type="ECO:0000256" key="3">
    <source>
        <dbReference type="ARBA" id="ARBA00011964"/>
    </source>
</evidence>
<comment type="caution">
    <text evidence="13">The sequence shown here is derived from an EMBL/GenBank/DDBJ whole genome shotgun (WGS) entry which is preliminary data.</text>
</comment>
<organism evidence="13 14">
    <name type="scientific">Symbiochloris irregularis</name>
    <dbReference type="NCBI Taxonomy" id="706552"/>
    <lineage>
        <taxon>Eukaryota</taxon>
        <taxon>Viridiplantae</taxon>
        <taxon>Chlorophyta</taxon>
        <taxon>core chlorophytes</taxon>
        <taxon>Trebouxiophyceae</taxon>
        <taxon>Trebouxiales</taxon>
        <taxon>Trebouxiaceae</taxon>
        <taxon>Symbiochloris</taxon>
    </lineage>
</organism>
<keyword evidence="9 12" id="KW-0472">Membrane</keyword>
<feature type="transmembrane region" description="Helical" evidence="12">
    <location>
        <begin position="143"/>
        <end position="168"/>
    </location>
</feature>
<evidence type="ECO:0000256" key="6">
    <source>
        <dbReference type="ARBA" id="ARBA00022692"/>
    </source>
</evidence>
<reference evidence="13 14" key="1">
    <citation type="journal article" date="2024" name="Nat. Commun.">
        <title>Phylogenomics reveals the evolutionary origins of lichenization in chlorophyte algae.</title>
        <authorList>
            <person name="Puginier C."/>
            <person name="Libourel C."/>
            <person name="Otte J."/>
            <person name="Skaloud P."/>
            <person name="Haon M."/>
            <person name="Grisel S."/>
            <person name="Petersen M."/>
            <person name="Berrin J.G."/>
            <person name="Delaux P.M."/>
            <person name="Dal Grande F."/>
            <person name="Keller J."/>
        </authorList>
    </citation>
    <scope>NUCLEOTIDE SEQUENCE [LARGE SCALE GENOMIC DNA]</scope>
    <source>
        <strain evidence="13 14">SAG 2036</strain>
    </source>
</reference>
<dbReference type="InterPro" id="IPR007873">
    <property type="entry name" value="Glycosyltransferase_ALG3"/>
</dbReference>
<feature type="transmembrane region" description="Helical" evidence="12">
    <location>
        <begin position="100"/>
        <end position="122"/>
    </location>
</feature>
<keyword evidence="4" id="KW-0328">Glycosyltransferase</keyword>
<proteinExistence type="predicted"/>
<comment type="subcellular location">
    <subcellularLocation>
        <location evidence="1">Endoplasmic reticulum membrane</location>
        <topology evidence="1">Multi-pass membrane protein</topology>
    </subcellularLocation>
</comment>
<evidence type="ECO:0000256" key="2">
    <source>
        <dbReference type="ARBA" id="ARBA00004922"/>
    </source>
</evidence>
<evidence type="ECO:0000256" key="8">
    <source>
        <dbReference type="ARBA" id="ARBA00022989"/>
    </source>
</evidence>
<keyword evidence="6 12" id="KW-0812">Transmembrane</keyword>
<evidence type="ECO:0000256" key="9">
    <source>
        <dbReference type="ARBA" id="ARBA00023136"/>
    </source>
</evidence>
<evidence type="ECO:0000313" key="14">
    <source>
        <dbReference type="Proteomes" id="UP001465755"/>
    </source>
</evidence>
<sequence length="390" mass="43058">MLSSAASLFRRLTNPQDSTAAAWLALVLLLGEALLCVGVISRVSYTEIDWTAYMQQVEGFLKGERDYRNLKGQTGPLVYPAGFLYVYTAAWWLSRGGQILLAQIAFAVLYLATQAIVLWLYVRSRAVPPLAMVLLCSSKRLHSIFLLRLFNDGPAMLLAYAATALLVLRRYSVAIVGYSAAVSIKMNVLLMAPSVLIVALKDATPAEVVQGTAAGAALQLGLGAPFLLHAPGAYLGRAFELSRVFLHQWSVNLKFLPEHVFQARWLAAALLIGHLATLWLFARYRWCDKEGGFTKLLTAFWQRSGQHTASTVPRRRNPRRAGKDSPKAESPQASVKAASTARANAGKEQHATSSGMRLRTEHVLLILFSGNFIGIVFSRTLHYQFYSWLM</sequence>
<evidence type="ECO:0000256" key="10">
    <source>
        <dbReference type="ARBA" id="ARBA00049506"/>
    </source>
</evidence>
<evidence type="ECO:0000256" key="7">
    <source>
        <dbReference type="ARBA" id="ARBA00022824"/>
    </source>
</evidence>
<name>A0AAW1NNC0_9CHLO</name>
<evidence type="ECO:0000256" key="4">
    <source>
        <dbReference type="ARBA" id="ARBA00022676"/>
    </source>
</evidence>
<comment type="pathway">
    <text evidence="2">Protein modification; protein glycosylation.</text>
</comment>
<feature type="region of interest" description="Disordered" evidence="11">
    <location>
        <begin position="308"/>
        <end position="354"/>
    </location>
</feature>
<feature type="transmembrane region" description="Helical" evidence="12">
    <location>
        <begin position="212"/>
        <end position="234"/>
    </location>
</feature>
<feature type="transmembrane region" description="Helical" evidence="12">
    <location>
        <begin position="77"/>
        <end position="94"/>
    </location>
</feature>
<evidence type="ECO:0000256" key="12">
    <source>
        <dbReference type="SAM" id="Phobius"/>
    </source>
</evidence>
<comment type="catalytic activity">
    <reaction evidence="10">
        <text>an alpha-D-Man-(1-&gt;2)-alpha-D-Man-(1-&gt;2)-alpha-D-Man-(1-&gt;3)-[alpha-D-Man-(1-&gt;6)]-beta-D-Man-(1-&gt;4)-beta-D-GlcNAc-(1-&gt;4)-alpha-D-GlcNAc-diphospho-di-trans,poly-cis-dolichol + a di-trans,poly-cis-dolichyl beta-D-mannosyl phosphate = an alpha-D-Man-(1-&gt;2)-alpha-D-Man-(1-&gt;2)-alpha-D-Man-(1-&gt;3)-[alpha-D-Man-(1-&gt;3)-alpha-D-Man-(1-&gt;6)]-beta-D-Man-(1-&gt;4)-beta-D-GlcNAc-(1-&gt;4)-alpha-D-GlcNAc-diphospho-di-trans,poly-cis-dolichol + a di-trans,poly-cis-dolichyl phosphate + H(+)</text>
        <dbReference type="Rhea" id="RHEA:29527"/>
        <dbReference type="Rhea" id="RHEA-COMP:19498"/>
        <dbReference type="Rhea" id="RHEA-COMP:19501"/>
        <dbReference type="Rhea" id="RHEA-COMP:19516"/>
        <dbReference type="Rhea" id="RHEA-COMP:19517"/>
        <dbReference type="ChEBI" id="CHEBI:15378"/>
        <dbReference type="ChEBI" id="CHEBI:57683"/>
        <dbReference type="ChEBI" id="CHEBI:58211"/>
        <dbReference type="ChEBI" id="CHEBI:132515"/>
        <dbReference type="ChEBI" id="CHEBI:132516"/>
        <dbReference type="EC" id="2.4.1.258"/>
    </reaction>
    <physiologicalReaction direction="left-to-right" evidence="10">
        <dbReference type="Rhea" id="RHEA:29528"/>
    </physiologicalReaction>
</comment>
<dbReference type="AlphaFoldDB" id="A0AAW1NNC0"/>
<protein>
    <recommendedName>
        <fullName evidence="3">dolichyl-P-Man:Man5GlcNAc2-PP-dolichol alpha-1,3-mannosyltransferase</fullName>
        <ecNumber evidence="3">2.4.1.258</ecNumber>
    </recommendedName>
</protein>
<keyword evidence="14" id="KW-1185">Reference proteome</keyword>
<keyword evidence="7" id="KW-0256">Endoplasmic reticulum</keyword>
<dbReference type="GO" id="GO:0052925">
    <property type="term" value="F:dol-P-Man:Man(5)GlcNAc(2)-PP-Dol alpha-1,3-mannosyltransferase activity"/>
    <property type="evidence" value="ECO:0007669"/>
    <property type="project" value="UniProtKB-EC"/>
</dbReference>
<dbReference type="EC" id="2.4.1.258" evidence="3"/>
<evidence type="ECO:0000256" key="1">
    <source>
        <dbReference type="ARBA" id="ARBA00004477"/>
    </source>
</evidence>
<evidence type="ECO:0000256" key="11">
    <source>
        <dbReference type="SAM" id="MobiDB-lite"/>
    </source>
</evidence>
<feature type="transmembrane region" description="Helical" evidence="12">
    <location>
        <begin position="363"/>
        <end position="381"/>
    </location>
</feature>